<dbReference type="InterPro" id="IPR036116">
    <property type="entry name" value="FN3_sf"/>
</dbReference>
<organism evidence="3 4">
    <name type="scientific">Bizionia algoritergicola</name>
    <dbReference type="NCBI Taxonomy" id="291187"/>
    <lineage>
        <taxon>Bacteria</taxon>
        <taxon>Pseudomonadati</taxon>
        <taxon>Bacteroidota</taxon>
        <taxon>Flavobacteriia</taxon>
        <taxon>Flavobacteriales</taxon>
        <taxon>Flavobacteriaceae</taxon>
        <taxon>Bizionia</taxon>
    </lineage>
</organism>
<comment type="caution">
    <text evidence="3">The sequence shown here is derived from an EMBL/GenBank/DDBJ whole genome shotgun (WGS) entry which is preliminary data.</text>
</comment>
<protein>
    <submittedName>
        <fullName evidence="3">T9SS type A sorting domain-containing protein</fullName>
    </submittedName>
</protein>
<accession>A0A5D0QTM3</accession>
<dbReference type="Pfam" id="PF18962">
    <property type="entry name" value="Por_Secre_tail"/>
    <property type="match status" value="1"/>
</dbReference>
<name>A0A5D0QTM3_9FLAO</name>
<keyword evidence="4" id="KW-1185">Reference proteome</keyword>
<keyword evidence="1" id="KW-0732">Signal</keyword>
<dbReference type="EMBL" id="VSKL01000004">
    <property type="protein sequence ID" value="TYB72432.1"/>
    <property type="molecule type" value="Genomic_DNA"/>
</dbReference>
<dbReference type="InterPro" id="IPR026444">
    <property type="entry name" value="Secre_tail"/>
</dbReference>
<evidence type="ECO:0000313" key="3">
    <source>
        <dbReference type="EMBL" id="TYB72432.1"/>
    </source>
</evidence>
<dbReference type="Gene3D" id="2.60.120.380">
    <property type="match status" value="1"/>
</dbReference>
<dbReference type="OrthoDB" id="975384at2"/>
<feature type="domain" description="Fibronectin type-III" evidence="2">
    <location>
        <begin position="182"/>
        <end position="278"/>
    </location>
</feature>
<proteinExistence type="predicted"/>
<dbReference type="SUPFAM" id="SSF49265">
    <property type="entry name" value="Fibronectin type III"/>
    <property type="match status" value="1"/>
</dbReference>
<dbReference type="InterPro" id="IPR003961">
    <property type="entry name" value="FN3_dom"/>
</dbReference>
<dbReference type="Gene3D" id="2.60.40.10">
    <property type="entry name" value="Immunoglobulins"/>
    <property type="match status" value="1"/>
</dbReference>
<gene>
    <name evidence="3" type="ORF">ES675_11775</name>
</gene>
<dbReference type="PROSITE" id="PS50853">
    <property type="entry name" value="FN3"/>
    <property type="match status" value="1"/>
</dbReference>
<evidence type="ECO:0000259" key="2">
    <source>
        <dbReference type="PROSITE" id="PS50853"/>
    </source>
</evidence>
<reference evidence="3 4" key="1">
    <citation type="submission" date="2019-08" db="EMBL/GenBank/DDBJ databases">
        <title>Genomes of Antarctic Bizionia species.</title>
        <authorList>
            <person name="Bowman J.P."/>
        </authorList>
    </citation>
    <scope>NUCLEOTIDE SEQUENCE [LARGE SCALE GENOMIC DNA]</scope>
    <source>
        <strain evidence="3 4">APA-1</strain>
    </source>
</reference>
<dbReference type="AlphaFoldDB" id="A0A5D0QTM3"/>
<evidence type="ECO:0000256" key="1">
    <source>
        <dbReference type="ARBA" id="ARBA00022729"/>
    </source>
</evidence>
<dbReference type="Proteomes" id="UP000324358">
    <property type="component" value="Unassembled WGS sequence"/>
</dbReference>
<dbReference type="InterPro" id="IPR013783">
    <property type="entry name" value="Ig-like_fold"/>
</dbReference>
<sequence>MKKITFMFFVFSLFTVVSYGQYLTEGFETAVPPAGWTLTQVNANETWTMSTAIVPNSGAASAQVVYDPALTPQDESLTTPVLDLSASVNPRLKFWFNMSYFWAIDPNENYDFIVSATDGTTETVLWQEADFGVFDSFVWYEVELNLAAYVGQSNVQIIFNYNGVDGASLNLDDVLVEETPTCPTPTNSLVVPTQTTADVSWDTVVEATLGYEWVIMASGSAPDVATAIASGTTATGDLTDSASGLTEATDYDFYVQANCDTNGLSNWSAVLSFRTLAPEPNCAINPTPADGAVDVATGNVTFSWEAPTTGPTPTSYNLYAGETPAGDDFGLIGNYTDTNAALVLTGYDALLYWIIKPVNETTEATGCPVWSFTTGSAPVGAICEDAIVVTSIPYNTTDDTGAYGNDYENADVPPLAGAQYTNGTGSAFYITGDDVVYEYTPAADGTYNFDLSDTLDDWIGFWLFEGCPFASVVAYHTATSGTTRSLPAITLSAGTTYYVVISSWPAPQSTPYTLDITQLNCTGASVAGSSTNIDCTNNQYFVDVNIDAVNDGTEISDGTTTYPITGTGITPVGPYPFGTAVDLTLVHSDAACNIDLGNFVVNGCPPVNDICSGAIMLTPGVVFMDNPVIGSNEFVTTSSGELAPGCASYNGGDMWYAVVVPADGNIVLEMNANPTGGGGDAGGAAYSGTCGSLVLIECNDDGSDDGFYPLVSVSDPSLAGETIYFRVWEYGNNATINFQVSAYSATLSVEDFQQQELFTYYPNPVTNALTLKAQQTIQDVVVYNMLGQEVLRTAPNTVSSDVNMTSLQAGAYFVKIMINNTTDTIRIIKN</sequence>
<dbReference type="NCBIfam" id="TIGR04183">
    <property type="entry name" value="Por_Secre_tail"/>
    <property type="match status" value="1"/>
</dbReference>
<dbReference type="RefSeq" id="WP_066251428.1">
    <property type="nucleotide sequence ID" value="NZ_VSKL01000004.1"/>
</dbReference>
<evidence type="ECO:0000313" key="4">
    <source>
        <dbReference type="Proteomes" id="UP000324358"/>
    </source>
</evidence>